<gene>
    <name evidence="2" type="ORF">ACFO0N_16225</name>
</gene>
<feature type="region of interest" description="Disordered" evidence="1">
    <location>
        <begin position="854"/>
        <end position="887"/>
    </location>
</feature>
<sequence length="887" mass="97194">MRCLAAELHEREQWVGRAGQSSKQLFAPWADRDHPEADPDEDARWKWGLTENCVDGDTIAIAEDDPHLEGRVFLQQAEDPYGFVDGDDVRCPETGAVHPAFIDILQRLGATYTDISTSGSGSHANYRGTLPAGLTQATFAIDSEPWGANDEIPEIEIYTGKHVCVLTGEHVPGTPTDIAEWDDDELRALLDEHDQLPMPGENAAHEFDAFDATEYEPSVTAADETTDDIRNVFAALDRIDARCVAEDTVVHRWNDSASTSGDYRAFVPAWGTAESDVPITFLTGRGRKEQYEQLGAWCEDHGLSHTTLPAFSECLTAAGEYGEAAADQVWTWYERSASPRDIHAYAELETGEPLGCQQYEGQSCPYSARWRAIDPDEYDVLIGHYSHAHVGSVVQGRAVVVDEFPGAYETVLSDREWVVTTYLQSRPEVPFESFTDLLEGRSDEARRTEALAALPAPSDVEQDGEQAFYDGGHAAAPLAVLTLLRSDDLGNGLERAALGERRVGLHDREAGEVRVLCPPNLRYARSVVALDGTPTQRMWDRALGRKPTHRPVLSGDDERQAYIRDALGLQVVRTTDYVKTYNTAEYVNVERDDALLDAVAAEHGQEPALITTATAEQEYAAAGLTDQVGARAHYGNVLGSNQFADARVGVVVGSQHYGDRFVQRWAAYDHVTVDAVDRSDPTQRGTGLSYGDVSDEILTHMREHETFQAAMRFGRDGDGAVVYVHTNTLPDWAPIAGEGRALSTRSEGEQQVLAALKELDAPRTADIVAHEAVDVGTRQVQHVLASFVDRGILTRQRAPDDGRAFVWHADGLHRVSEHGDVELATVSLDDLTDDEVAELARMETYYTWDFGSRDDSYARPAGRPSTTVSNGGVAAPDGGREGDGATD</sequence>
<accession>A0ABD5PFD7</accession>
<keyword evidence="3" id="KW-1185">Reference proteome</keyword>
<evidence type="ECO:0000256" key="1">
    <source>
        <dbReference type="SAM" id="MobiDB-lite"/>
    </source>
</evidence>
<comment type="caution">
    <text evidence="2">The sequence shown here is derived from an EMBL/GenBank/DDBJ whole genome shotgun (WGS) entry which is preliminary data.</text>
</comment>
<dbReference type="Proteomes" id="UP001595921">
    <property type="component" value="Unassembled WGS sequence"/>
</dbReference>
<dbReference type="RefSeq" id="WP_267621705.1">
    <property type="nucleotide sequence ID" value="NZ_JAODIW010000006.1"/>
</dbReference>
<dbReference type="EMBL" id="JBHSDS010000008">
    <property type="protein sequence ID" value="MFC4359491.1"/>
    <property type="molecule type" value="Genomic_DNA"/>
</dbReference>
<dbReference type="AlphaFoldDB" id="A0ABD5PFD7"/>
<name>A0ABD5PFD7_9EURY</name>
<evidence type="ECO:0000313" key="2">
    <source>
        <dbReference type="EMBL" id="MFC4359491.1"/>
    </source>
</evidence>
<organism evidence="2 3">
    <name type="scientific">Halobium salinum</name>
    <dbReference type="NCBI Taxonomy" id="1364940"/>
    <lineage>
        <taxon>Archaea</taxon>
        <taxon>Methanobacteriati</taxon>
        <taxon>Methanobacteriota</taxon>
        <taxon>Stenosarchaea group</taxon>
        <taxon>Halobacteria</taxon>
        <taxon>Halobacteriales</taxon>
        <taxon>Haloferacaceae</taxon>
        <taxon>Halobium</taxon>
    </lineage>
</organism>
<evidence type="ECO:0000313" key="3">
    <source>
        <dbReference type="Proteomes" id="UP001595921"/>
    </source>
</evidence>
<proteinExistence type="predicted"/>
<reference evidence="2 3" key="1">
    <citation type="journal article" date="2019" name="Int. J. Syst. Evol. Microbiol.">
        <title>The Global Catalogue of Microorganisms (GCM) 10K type strain sequencing project: providing services to taxonomists for standard genome sequencing and annotation.</title>
        <authorList>
            <consortium name="The Broad Institute Genomics Platform"/>
            <consortium name="The Broad Institute Genome Sequencing Center for Infectious Disease"/>
            <person name="Wu L."/>
            <person name="Ma J."/>
        </authorList>
    </citation>
    <scope>NUCLEOTIDE SEQUENCE [LARGE SCALE GENOMIC DNA]</scope>
    <source>
        <strain evidence="2 3">CGMCC 1.12553</strain>
    </source>
</reference>
<protein>
    <submittedName>
        <fullName evidence="2">Uncharacterized protein</fullName>
    </submittedName>
</protein>
<feature type="compositionally biased region" description="Basic and acidic residues" evidence="1">
    <location>
        <begin position="878"/>
        <end position="887"/>
    </location>
</feature>